<feature type="active site" evidence="9">
    <location>
        <position position="123"/>
    </location>
</feature>
<feature type="transmembrane region" description="Helical" evidence="9">
    <location>
        <begin position="70"/>
        <end position="87"/>
    </location>
</feature>
<evidence type="ECO:0000256" key="9">
    <source>
        <dbReference type="HAMAP-Rule" id="MF_00161"/>
    </source>
</evidence>
<evidence type="ECO:0000256" key="8">
    <source>
        <dbReference type="ARBA" id="ARBA00023136"/>
    </source>
</evidence>
<evidence type="ECO:0000313" key="12">
    <source>
        <dbReference type="EMBL" id="AIY65012.1"/>
    </source>
</evidence>
<accession>A0A0A7EG73</accession>
<dbReference type="Proteomes" id="UP000030341">
    <property type="component" value="Chromosome 1"/>
</dbReference>
<keyword evidence="2 9" id="KW-1003">Cell membrane</keyword>
<dbReference type="GO" id="GO:0005886">
    <property type="term" value="C:plasma membrane"/>
    <property type="evidence" value="ECO:0007669"/>
    <property type="project" value="UniProtKB-SubCell"/>
</dbReference>
<keyword evidence="5 9" id="KW-0064">Aspartyl protease</keyword>
<dbReference type="PANTHER" id="PTHR33695">
    <property type="entry name" value="LIPOPROTEIN SIGNAL PEPTIDASE"/>
    <property type="match status" value="1"/>
</dbReference>
<keyword evidence="13" id="KW-1185">Reference proteome</keyword>
<keyword evidence="8 9" id="KW-0472">Membrane</keyword>
<comment type="function">
    <text evidence="9 10">This protein specifically catalyzes the removal of signal peptides from prolipoproteins.</text>
</comment>
<keyword evidence="12" id="KW-0449">Lipoprotein</keyword>
<dbReference type="HOGENOM" id="CLU_083252_4_0_6"/>
<evidence type="ECO:0000256" key="1">
    <source>
        <dbReference type="ARBA" id="ARBA00006139"/>
    </source>
</evidence>
<sequence>MGVLKGRSGLIWLVLSIVLLALDQITKWVVSTEMSLYQTIDILPVFNFTYVHNYGAAFSFLSEAGGWQKYFFSTIAVTISVLLIYWLKKLPATNKLLCSAYALVLAGAIGNLIDRLVHGYVIDFLHVYYQQYDFPVFNIADVAISIGAALLLLDAFFEQKESDK</sequence>
<dbReference type="HAMAP" id="MF_00161">
    <property type="entry name" value="LspA"/>
    <property type="match status" value="1"/>
</dbReference>
<dbReference type="PANTHER" id="PTHR33695:SF1">
    <property type="entry name" value="LIPOPROTEIN SIGNAL PEPTIDASE"/>
    <property type="match status" value="1"/>
</dbReference>
<dbReference type="AlphaFoldDB" id="A0A0A7EG73"/>
<feature type="active site" evidence="9">
    <location>
        <position position="141"/>
    </location>
</feature>
<evidence type="ECO:0000256" key="11">
    <source>
        <dbReference type="RuleBase" id="RU004181"/>
    </source>
</evidence>
<evidence type="ECO:0000313" key="13">
    <source>
        <dbReference type="Proteomes" id="UP000030341"/>
    </source>
</evidence>
<evidence type="ECO:0000256" key="2">
    <source>
        <dbReference type="ARBA" id="ARBA00022475"/>
    </source>
</evidence>
<dbReference type="EMBL" id="CP009888">
    <property type="protein sequence ID" value="AIY65012.1"/>
    <property type="molecule type" value="Genomic_DNA"/>
</dbReference>
<evidence type="ECO:0000256" key="6">
    <source>
        <dbReference type="ARBA" id="ARBA00022801"/>
    </source>
</evidence>
<name>A0A0A7EG73_9GAMM</name>
<comment type="catalytic activity">
    <reaction evidence="9 10">
        <text>Release of signal peptides from bacterial membrane prolipoproteins. Hydrolyzes -Xaa-Yaa-Zaa-|-(S,diacylglyceryl)Cys-, in which Xaa is hydrophobic (preferably Leu), and Yaa (Ala or Ser) and Zaa (Gly or Ala) have small, neutral side chains.</text>
        <dbReference type="EC" id="3.4.23.36"/>
    </reaction>
</comment>
<keyword evidence="7 9" id="KW-1133">Transmembrane helix</keyword>
<dbReference type="eggNOG" id="COG0597">
    <property type="taxonomic scope" value="Bacteria"/>
</dbReference>
<feature type="transmembrane region" description="Helical" evidence="9">
    <location>
        <begin position="137"/>
        <end position="157"/>
    </location>
</feature>
<dbReference type="EC" id="3.4.23.36" evidence="9"/>
<dbReference type="PROSITE" id="PS00855">
    <property type="entry name" value="SPASE_II"/>
    <property type="match status" value="1"/>
</dbReference>
<dbReference type="Pfam" id="PF01252">
    <property type="entry name" value="Peptidase_A8"/>
    <property type="match status" value="1"/>
</dbReference>
<dbReference type="InterPro" id="IPR001872">
    <property type="entry name" value="Peptidase_A8"/>
</dbReference>
<dbReference type="GO" id="GO:0006508">
    <property type="term" value="P:proteolysis"/>
    <property type="evidence" value="ECO:0007669"/>
    <property type="project" value="UniProtKB-KW"/>
</dbReference>
<gene>
    <name evidence="9" type="primary">lspA</name>
    <name evidence="12" type="ORF">OM33_07485</name>
</gene>
<organism evidence="12 13">
    <name type="scientific">Pseudoalteromonas piratica</name>
    <dbReference type="NCBI Taxonomy" id="1348114"/>
    <lineage>
        <taxon>Bacteria</taxon>
        <taxon>Pseudomonadati</taxon>
        <taxon>Pseudomonadota</taxon>
        <taxon>Gammaproteobacteria</taxon>
        <taxon>Alteromonadales</taxon>
        <taxon>Pseudoalteromonadaceae</taxon>
        <taxon>Pseudoalteromonas</taxon>
    </lineage>
</organism>
<dbReference type="GO" id="GO:0004190">
    <property type="term" value="F:aspartic-type endopeptidase activity"/>
    <property type="evidence" value="ECO:0007669"/>
    <property type="project" value="UniProtKB-UniRule"/>
</dbReference>
<keyword evidence="4 9" id="KW-0812">Transmembrane</keyword>
<protein>
    <recommendedName>
        <fullName evidence="9">Lipoprotein signal peptidase</fullName>
        <ecNumber evidence="9">3.4.23.36</ecNumber>
    </recommendedName>
    <alternativeName>
        <fullName evidence="9">Prolipoprotein signal peptidase</fullName>
    </alternativeName>
    <alternativeName>
        <fullName evidence="9">Signal peptidase II</fullName>
        <shortName evidence="9">SPase II</shortName>
    </alternativeName>
</protein>
<comment type="pathway">
    <text evidence="9">Protein modification; lipoprotein biosynthesis (signal peptide cleavage).</text>
</comment>
<evidence type="ECO:0000256" key="10">
    <source>
        <dbReference type="RuleBase" id="RU000594"/>
    </source>
</evidence>
<comment type="similarity">
    <text evidence="1 9 11">Belongs to the peptidase A8 family.</text>
</comment>
<dbReference type="UniPathway" id="UPA00665"/>
<dbReference type="KEGG" id="pseo:OM33_07485"/>
<evidence type="ECO:0000256" key="3">
    <source>
        <dbReference type="ARBA" id="ARBA00022670"/>
    </source>
</evidence>
<reference evidence="12 13" key="1">
    <citation type="submission" date="2014-11" db="EMBL/GenBank/DDBJ databases">
        <title>Complete Genome Sequence of Pseudoalteromonas sp. Strain OCN003 Isolated from Kaneohe Bay, Oahu, Hawaii.</title>
        <authorList>
            <person name="Beurmann S."/>
            <person name="Videau P."/>
            <person name="Ushijima B."/>
            <person name="Smith A.M."/>
            <person name="Aeby G.S."/>
            <person name="Callahan S.M."/>
            <person name="Belcaid M."/>
        </authorList>
    </citation>
    <scope>NUCLEOTIDE SEQUENCE [LARGE SCALE GENOMIC DNA]</scope>
    <source>
        <strain evidence="12 13">OCN003</strain>
    </source>
</reference>
<keyword evidence="6 9" id="KW-0378">Hydrolase</keyword>
<comment type="caution">
    <text evidence="9">Lacks conserved residue(s) required for the propagation of feature annotation.</text>
</comment>
<proteinExistence type="inferred from homology"/>
<feature type="transmembrane region" description="Helical" evidence="9">
    <location>
        <begin position="99"/>
        <end position="117"/>
    </location>
</feature>
<evidence type="ECO:0000256" key="4">
    <source>
        <dbReference type="ARBA" id="ARBA00022692"/>
    </source>
</evidence>
<evidence type="ECO:0000256" key="7">
    <source>
        <dbReference type="ARBA" id="ARBA00022989"/>
    </source>
</evidence>
<comment type="subcellular location">
    <subcellularLocation>
        <location evidence="9">Cell membrane</location>
        <topology evidence="9">Multi-pass membrane protein</topology>
    </subcellularLocation>
</comment>
<dbReference type="PRINTS" id="PR00781">
    <property type="entry name" value="LIPOSIGPTASE"/>
</dbReference>
<dbReference type="NCBIfam" id="TIGR00077">
    <property type="entry name" value="lspA"/>
    <property type="match status" value="1"/>
</dbReference>
<evidence type="ECO:0000256" key="5">
    <source>
        <dbReference type="ARBA" id="ARBA00022750"/>
    </source>
</evidence>
<dbReference type="STRING" id="1348114.OM33_07485"/>
<keyword evidence="3 9" id="KW-0645">Protease</keyword>